<name>A0A841TWT8_9BACL</name>
<dbReference type="InterPro" id="IPR023214">
    <property type="entry name" value="HAD_sf"/>
</dbReference>
<dbReference type="Pfam" id="PF13419">
    <property type="entry name" value="HAD_2"/>
    <property type="match status" value="1"/>
</dbReference>
<dbReference type="AlphaFoldDB" id="A0A841TWT8"/>
<protein>
    <submittedName>
        <fullName evidence="4">HAD family hydrolase</fullName>
    </submittedName>
</protein>
<evidence type="ECO:0000256" key="3">
    <source>
        <dbReference type="ARBA" id="ARBA00022801"/>
    </source>
</evidence>
<dbReference type="Proteomes" id="UP000553776">
    <property type="component" value="Unassembled WGS sequence"/>
</dbReference>
<evidence type="ECO:0000256" key="2">
    <source>
        <dbReference type="ARBA" id="ARBA00022723"/>
    </source>
</evidence>
<dbReference type="InterPro" id="IPR023198">
    <property type="entry name" value="PGP-like_dom2"/>
</dbReference>
<dbReference type="EMBL" id="JACJVR010000004">
    <property type="protein sequence ID" value="MBB6690094.1"/>
    <property type="molecule type" value="Genomic_DNA"/>
</dbReference>
<dbReference type="CDD" id="cd16423">
    <property type="entry name" value="HAD_BPGM-like"/>
    <property type="match status" value="1"/>
</dbReference>
<evidence type="ECO:0000256" key="1">
    <source>
        <dbReference type="ARBA" id="ARBA00006171"/>
    </source>
</evidence>
<dbReference type="SFLD" id="SFLDG01129">
    <property type="entry name" value="C1.5:_HAD__Beta-PGM__Phosphata"/>
    <property type="match status" value="1"/>
</dbReference>
<dbReference type="Gene3D" id="1.10.150.240">
    <property type="entry name" value="Putative phosphatase, domain 2"/>
    <property type="match status" value="1"/>
</dbReference>
<comment type="similarity">
    <text evidence="1">Belongs to the HAD-like hydrolase superfamily. CbbY/CbbZ/Gph/YieH family.</text>
</comment>
<dbReference type="PANTHER" id="PTHR18901">
    <property type="entry name" value="2-DEOXYGLUCOSE-6-PHOSPHATE PHOSPHATASE 2"/>
    <property type="match status" value="1"/>
</dbReference>
<evidence type="ECO:0000313" key="4">
    <source>
        <dbReference type="EMBL" id="MBB6690094.1"/>
    </source>
</evidence>
<evidence type="ECO:0000313" key="5">
    <source>
        <dbReference type="Proteomes" id="UP000553776"/>
    </source>
</evidence>
<dbReference type="PANTHER" id="PTHR18901:SF38">
    <property type="entry name" value="PSEUDOURIDINE-5'-PHOSPHATASE"/>
    <property type="match status" value="1"/>
</dbReference>
<dbReference type="InterPro" id="IPR006439">
    <property type="entry name" value="HAD-SF_hydro_IA"/>
</dbReference>
<gene>
    <name evidence="4" type="ORF">H7B90_01645</name>
</gene>
<dbReference type="GO" id="GO:0046872">
    <property type="term" value="F:metal ion binding"/>
    <property type="evidence" value="ECO:0007669"/>
    <property type="project" value="UniProtKB-KW"/>
</dbReference>
<dbReference type="GO" id="GO:0016787">
    <property type="term" value="F:hydrolase activity"/>
    <property type="evidence" value="ECO:0007669"/>
    <property type="project" value="UniProtKB-KW"/>
</dbReference>
<dbReference type="SFLD" id="SFLDG01135">
    <property type="entry name" value="C1.5.6:_HAD__Beta-PGM__Phospha"/>
    <property type="match status" value="1"/>
</dbReference>
<reference evidence="4 5" key="1">
    <citation type="submission" date="2020-08" db="EMBL/GenBank/DDBJ databases">
        <title>Cohnella phylogeny.</title>
        <authorList>
            <person name="Dunlap C."/>
        </authorList>
    </citation>
    <scope>NUCLEOTIDE SEQUENCE [LARGE SCALE GENOMIC DNA]</scope>
    <source>
        <strain evidence="4 5">DSM 25239</strain>
    </source>
</reference>
<dbReference type="SFLD" id="SFLDS00003">
    <property type="entry name" value="Haloacid_Dehalogenase"/>
    <property type="match status" value="1"/>
</dbReference>
<keyword evidence="5" id="KW-1185">Reference proteome</keyword>
<dbReference type="InterPro" id="IPR041492">
    <property type="entry name" value="HAD_2"/>
</dbReference>
<accession>A0A841TWT8</accession>
<comment type="caution">
    <text evidence="4">The sequence shown here is derived from an EMBL/GenBank/DDBJ whole genome shotgun (WGS) entry which is preliminary data.</text>
</comment>
<dbReference type="FunFam" id="3.40.50.1000:FF:000036">
    <property type="entry name" value="HAD family hydrolase"/>
    <property type="match status" value="1"/>
</dbReference>
<dbReference type="PRINTS" id="PR00413">
    <property type="entry name" value="HADHALOGNASE"/>
</dbReference>
<dbReference type="NCBIfam" id="TIGR01509">
    <property type="entry name" value="HAD-SF-IA-v3"/>
    <property type="match status" value="1"/>
</dbReference>
<organism evidence="4 5">
    <name type="scientific">Cohnella xylanilytica</name>
    <dbReference type="NCBI Taxonomy" id="557555"/>
    <lineage>
        <taxon>Bacteria</taxon>
        <taxon>Bacillati</taxon>
        <taxon>Bacillota</taxon>
        <taxon>Bacilli</taxon>
        <taxon>Bacillales</taxon>
        <taxon>Paenibacillaceae</taxon>
        <taxon>Cohnella</taxon>
    </lineage>
</organism>
<keyword evidence="2" id="KW-0479">Metal-binding</keyword>
<dbReference type="InterPro" id="IPR036412">
    <property type="entry name" value="HAD-like_sf"/>
</dbReference>
<proteinExistence type="inferred from homology"/>
<dbReference type="Gene3D" id="3.40.50.1000">
    <property type="entry name" value="HAD superfamily/HAD-like"/>
    <property type="match status" value="1"/>
</dbReference>
<keyword evidence="3 4" id="KW-0378">Hydrolase</keyword>
<sequence length="231" mass="25299">MKALVFDFDGLIIDTETAWYRSYLQAMEEEGLTFPLELFCRCVGTHDDELIAYIAEQAGSDERLARIRTNAALLHEDMMRETDAREGVRSFLEDARAAGLGIGLATSSNRAWIDRFLGRLGLLPYFDVILTKDDVTEIKPDPELYLRATAALGVRPSEAVAFEDSVNGAKAAKAAGLQCIIVPNAVTERLVFENYELRIASMGDYKLANLLSELTKLVEGAGGRAFGSGPA</sequence>
<dbReference type="SUPFAM" id="SSF56784">
    <property type="entry name" value="HAD-like"/>
    <property type="match status" value="1"/>
</dbReference>